<feature type="transmembrane region" description="Helical" evidence="1">
    <location>
        <begin position="223"/>
        <end position="247"/>
    </location>
</feature>
<dbReference type="PANTHER" id="PTHR38937">
    <property type="entry name" value="MEMBRANE PROTEIN OF ER BODY-LIKE PROTEIN"/>
    <property type="match status" value="1"/>
</dbReference>
<comment type="caution">
    <text evidence="2">The sequence shown here is derived from an EMBL/GenBank/DDBJ whole genome shotgun (WGS) entry which is preliminary data.</text>
</comment>
<accession>A0ABC8UTW4</accession>
<gene>
    <name evidence="2" type="ORF">ILEXP_LOCUS54846</name>
</gene>
<feature type="transmembrane region" description="Helical" evidence="1">
    <location>
        <begin position="291"/>
        <end position="313"/>
    </location>
</feature>
<evidence type="ECO:0000313" key="3">
    <source>
        <dbReference type="Proteomes" id="UP001642360"/>
    </source>
</evidence>
<keyword evidence="1" id="KW-0812">Transmembrane</keyword>
<dbReference type="AlphaFoldDB" id="A0ABC8UTW4"/>
<keyword evidence="1" id="KW-0472">Membrane</keyword>
<organism evidence="2 3">
    <name type="scientific">Ilex paraguariensis</name>
    <name type="common">yerba mate</name>
    <dbReference type="NCBI Taxonomy" id="185542"/>
    <lineage>
        <taxon>Eukaryota</taxon>
        <taxon>Viridiplantae</taxon>
        <taxon>Streptophyta</taxon>
        <taxon>Embryophyta</taxon>
        <taxon>Tracheophyta</taxon>
        <taxon>Spermatophyta</taxon>
        <taxon>Magnoliopsida</taxon>
        <taxon>eudicotyledons</taxon>
        <taxon>Gunneridae</taxon>
        <taxon>Pentapetalae</taxon>
        <taxon>asterids</taxon>
        <taxon>campanulids</taxon>
        <taxon>Aquifoliales</taxon>
        <taxon>Aquifoliaceae</taxon>
        <taxon>Ilex</taxon>
    </lineage>
</organism>
<reference evidence="2 3" key="1">
    <citation type="submission" date="2024-02" db="EMBL/GenBank/DDBJ databases">
        <authorList>
            <person name="Vignale AGUSTIN F."/>
            <person name="Sosa J E."/>
            <person name="Modenutti C."/>
        </authorList>
    </citation>
    <scope>NUCLEOTIDE SEQUENCE [LARGE SCALE GENOMIC DNA]</scope>
</reference>
<dbReference type="Proteomes" id="UP001642360">
    <property type="component" value="Unassembled WGS sequence"/>
</dbReference>
<evidence type="ECO:0000313" key="2">
    <source>
        <dbReference type="EMBL" id="CAK9184511.1"/>
    </source>
</evidence>
<evidence type="ECO:0008006" key="4">
    <source>
        <dbReference type="Google" id="ProtNLM"/>
    </source>
</evidence>
<name>A0ABC8UTW4_9AQUA</name>
<keyword evidence="1" id="KW-1133">Transmembrane helix</keyword>
<feature type="transmembrane region" description="Helical" evidence="1">
    <location>
        <begin position="259"/>
        <end position="279"/>
    </location>
</feature>
<keyword evidence="3" id="KW-1185">Reference proteome</keyword>
<proteinExistence type="predicted"/>
<sequence>MLIPQQDGLKLLIPSVVDSSVCEKLPIEQKNEVSTEKKSADKETIFALQTPVAVLEGSDMNVKVSISADIPLKNDKNVGVTLLTEPAKQGEDAKFKSTHKGKETVIIVEEGPIESTATQRAENIGNSPKTGHTPHTTTQLHVGRVSSTAREVHGVEIIKSIVYGGLIESITSLGVVSSAAAGDAATCKCVLWELKKYQSGGASNQETERVDWYQELLGRRQNFLFYAAAAVLSFLVVGLLPPVIYGFSFQRSDDRDLKLVAVAATSLLCIILLSIGKAYVQRPPKSYITTAVYYVMIEFGVSAVSFAVGNLIMKLLEKLRLCQSNSLVTLPLLKTEPVKPLWASY</sequence>
<dbReference type="EMBL" id="CAUOFW020008997">
    <property type="protein sequence ID" value="CAK9184511.1"/>
    <property type="molecule type" value="Genomic_DNA"/>
</dbReference>
<evidence type="ECO:0000256" key="1">
    <source>
        <dbReference type="SAM" id="Phobius"/>
    </source>
</evidence>
<dbReference type="InterPro" id="IPR052843">
    <property type="entry name" value="ER_body_metal_sequester"/>
</dbReference>
<dbReference type="PANTHER" id="PTHR38937:SF2">
    <property type="entry name" value="MEMBRANE PROTEIN OF ER BODY-LIKE PROTEIN ISOFORM X1"/>
    <property type="match status" value="1"/>
</dbReference>
<protein>
    <recommendedName>
        <fullName evidence="4">PGG domain-containing protein</fullName>
    </recommendedName>
</protein>